<dbReference type="KEGG" id="clf:GJQ69_04015"/>
<name>A0A859DQ50_9FIRM</name>
<dbReference type="Proteomes" id="UP000501316">
    <property type="component" value="Chromosome"/>
</dbReference>
<evidence type="ECO:0000313" key="2">
    <source>
        <dbReference type="Proteomes" id="UP000501316"/>
    </source>
</evidence>
<sequence>MNADNFSIWMLQDSCRLKLCEELGPAVSKESCKCLFLTADSGCGQFGRILLPDHPVAVPICTSRAEIRKGSFHVSRIEVLNTLPSPLCQGYWQAELLFSFEFFLQFFDFNGKPFKIVCFSNAFDEPKPHQIEKMYLQAGIQYRRTVMLYGGKEPPIRIFTAPMGARFGEKSPRFAVEAAALPLRLRLKPACCACGAYEEPCLHVYVTAGLLSSVRLLRSTCCRLSYKCTVPRTCSSLPADSCAYFRKIEFPRADFYPK</sequence>
<accession>A0A859DQ50</accession>
<dbReference type="AlphaFoldDB" id="A0A859DQ50"/>
<organism evidence="1 2">
    <name type="scientific">Caproicibacterium lactatifermentans</name>
    <dbReference type="NCBI Taxonomy" id="2666138"/>
    <lineage>
        <taxon>Bacteria</taxon>
        <taxon>Bacillati</taxon>
        <taxon>Bacillota</taxon>
        <taxon>Clostridia</taxon>
        <taxon>Eubacteriales</taxon>
        <taxon>Oscillospiraceae</taxon>
        <taxon>Caproicibacterium</taxon>
    </lineage>
</organism>
<evidence type="ECO:0000313" key="1">
    <source>
        <dbReference type="EMBL" id="QKN23714.1"/>
    </source>
</evidence>
<dbReference type="EMBL" id="CP046051">
    <property type="protein sequence ID" value="QKN23714.1"/>
    <property type="molecule type" value="Genomic_DNA"/>
</dbReference>
<protein>
    <submittedName>
        <fullName evidence="1">Uncharacterized protein</fullName>
    </submittedName>
</protein>
<proteinExistence type="predicted"/>
<dbReference type="RefSeq" id="WP_086035957.1">
    <property type="nucleotide sequence ID" value="NZ_CP046051.1"/>
</dbReference>
<reference evidence="1 2" key="1">
    <citation type="submission" date="2019-11" db="EMBL/GenBank/DDBJ databases">
        <authorList>
            <person name="Ren C."/>
            <person name="Wang H."/>
            <person name="Xu Y."/>
        </authorList>
    </citation>
    <scope>NUCLEOTIDE SEQUENCE [LARGE SCALE GENOMIC DNA]</scope>
    <source>
        <strain evidence="1 2">LBM 19010</strain>
    </source>
</reference>
<gene>
    <name evidence="1" type="ORF">GJQ69_04015</name>
</gene>